<feature type="transmembrane region" description="Helical" evidence="6">
    <location>
        <begin position="212"/>
        <end position="231"/>
    </location>
</feature>
<accession>A0ABM7FRG6</accession>
<proteinExistence type="predicted"/>
<feature type="transmembrane region" description="Helical" evidence="6">
    <location>
        <begin position="77"/>
        <end position="102"/>
    </location>
</feature>
<feature type="transmembrane region" description="Helical" evidence="6">
    <location>
        <begin position="53"/>
        <end position="71"/>
    </location>
</feature>
<evidence type="ECO:0000256" key="5">
    <source>
        <dbReference type="ARBA" id="ARBA00023136"/>
    </source>
</evidence>
<evidence type="ECO:0000256" key="3">
    <source>
        <dbReference type="ARBA" id="ARBA00022692"/>
    </source>
</evidence>
<feature type="transmembrane region" description="Helical" evidence="6">
    <location>
        <begin position="170"/>
        <end position="192"/>
    </location>
</feature>
<evidence type="ECO:0000313" key="8">
    <source>
        <dbReference type="Proteomes" id="UP000274772"/>
    </source>
</evidence>
<gene>
    <name evidence="7" type="ORF">JMUB590_0086</name>
</gene>
<dbReference type="EMBL" id="AP018586">
    <property type="protein sequence ID" value="BBD91196.1"/>
    <property type="molecule type" value="Genomic_DNA"/>
</dbReference>
<dbReference type="CDD" id="cd16914">
    <property type="entry name" value="EcfT"/>
    <property type="match status" value="1"/>
</dbReference>
<comment type="subcellular location">
    <subcellularLocation>
        <location evidence="1">Membrane</location>
        <topology evidence="1">Multi-pass membrane protein</topology>
    </subcellularLocation>
</comment>
<evidence type="ECO:0000256" key="4">
    <source>
        <dbReference type="ARBA" id="ARBA00022989"/>
    </source>
</evidence>
<dbReference type="RefSeq" id="WP_002444944.1">
    <property type="nucleotide sequence ID" value="NZ_AP018585.1"/>
</dbReference>
<evidence type="ECO:0000256" key="6">
    <source>
        <dbReference type="SAM" id="Phobius"/>
    </source>
</evidence>
<keyword evidence="2" id="KW-1003">Cell membrane</keyword>
<dbReference type="InterPro" id="IPR051611">
    <property type="entry name" value="ECF_transporter_component"/>
</dbReference>
<evidence type="ECO:0000256" key="1">
    <source>
        <dbReference type="ARBA" id="ARBA00004141"/>
    </source>
</evidence>
<dbReference type="PANTHER" id="PTHR34857">
    <property type="entry name" value="SLL0384 PROTEIN"/>
    <property type="match status" value="1"/>
</dbReference>
<keyword evidence="5 6" id="KW-0472">Membrane</keyword>
<name>A0ABM7FRG6_9STAP</name>
<dbReference type="PANTHER" id="PTHR34857:SF2">
    <property type="entry name" value="SLL0384 PROTEIN"/>
    <property type="match status" value="1"/>
</dbReference>
<organism evidence="7 8">
    <name type="scientific">Staphylococcus caprae</name>
    <dbReference type="NCBI Taxonomy" id="29380"/>
    <lineage>
        <taxon>Bacteria</taxon>
        <taxon>Bacillati</taxon>
        <taxon>Bacillota</taxon>
        <taxon>Bacilli</taxon>
        <taxon>Bacillales</taxon>
        <taxon>Staphylococcaceae</taxon>
        <taxon>Staphylococcus</taxon>
    </lineage>
</organism>
<keyword evidence="3 6" id="KW-0812">Transmembrane</keyword>
<keyword evidence="4 6" id="KW-1133">Transmembrane helix</keyword>
<reference evidence="7 8" key="1">
    <citation type="submission" date="2018-05" db="EMBL/GenBank/DDBJ databases">
        <title>Complete genome sequencing of three human clinical isolates of Staphylococcus caprae reveals virulence factors similar to those of S. epidermidis and S. capitis.</title>
        <authorList>
            <person name="Watanabe S."/>
            <person name="Cui L."/>
        </authorList>
    </citation>
    <scope>NUCLEOTIDE SEQUENCE [LARGE SCALE GENOMIC DNA]</scope>
    <source>
        <strain evidence="7 8">JMUB590</strain>
    </source>
</reference>
<dbReference type="GeneID" id="58049872"/>
<dbReference type="Pfam" id="PF02361">
    <property type="entry name" value="CbiQ"/>
    <property type="match status" value="1"/>
</dbReference>
<feature type="transmembrane region" description="Helical" evidence="6">
    <location>
        <begin position="29"/>
        <end position="46"/>
    </location>
</feature>
<evidence type="ECO:0000313" key="7">
    <source>
        <dbReference type="EMBL" id="BBD91196.1"/>
    </source>
</evidence>
<keyword evidence="8" id="KW-1185">Reference proteome</keyword>
<dbReference type="Proteomes" id="UP000274772">
    <property type="component" value="Chromosome"/>
</dbReference>
<sequence>MPLNTLAKLLILLLFNTLVLYITPIGVYFYIYILLWCLPLLLFFLNGYLKISLHYLIILIILNGLQILLVPHLTGTLFFVVLGIISVSIRIMPGFLMFYFFIKSTKTNQFITTMQDLRIPKGIILSFSVMFRFIPTIKEEYRLIQYNLKLRNLTGINILIHPFKSIEYRIIPLIVCVANIGKDLTVAGLIRGLSSPNKTSQLCKEKWALSDYSFVILLVILWFICIVGKGVTHA</sequence>
<protein>
    <submittedName>
        <fullName evidence="7">Cobalt transport protein</fullName>
    </submittedName>
</protein>
<dbReference type="InterPro" id="IPR003339">
    <property type="entry name" value="ABC/ECF_trnsptr_transmembrane"/>
</dbReference>
<evidence type="ECO:0000256" key="2">
    <source>
        <dbReference type="ARBA" id="ARBA00022475"/>
    </source>
</evidence>